<comment type="caution">
    <text evidence="4">The sequence shown here is derived from an EMBL/GenBank/DDBJ whole genome shotgun (WGS) entry which is preliminary data.</text>
</comment>
<dbReference type="AlphaFoldDB" id="A0AAD7NZV2"/>
<organism evidence="4 5">
    <name type="scientific">Mycena maculata</name>
    <dbReference type="NCBI Taxonomy" id="230809"/>
    <lineage>
        <taxon>Eukaryota</taxon>
        <taxon>Fungi</taxon>
        <taxon>Dikarya</taxon>
        <taxon>Basidiomycota</taxon>
        <taxon>Agaricomycotina</taxon>
        <taxon>Agaricomycetes</taxon>
        <taxon>Agaricomycetidae</taxon>
        <taxon>Agaricales</taxon>
        <taxon>Marasmiineae</taxon>
        <taxon>Mycenaceae</taxon>
        <taxon>Mycena</taxon>
    </lineage>
</organism>
<sequence>MAFSPAGVFFRFRPGTSSPTMEIFKSEGPAERAHGPMLVGFLFNAILYGVMILQTHIYFINYGAKDRLWMRAFVLSIFVLDSMNTVFDFIYLYKSLIIHFDDPPYLRNATWVFATDPALTALIAGMVQFFFAWRVRILTNKNTFLYLVVVLCATAGLVGGLATAAEAIITPEFAKFQKAKPYVALWLSAECIADFLITTILVWHLKRRKTGFQKTDMLVDRIITMTVHTGVLTSVCAILDLILYLVDPTGLHLAFNFPLCKLYTNSLISSLNCRSGWGYSEGSGSAGSTDEKTACLSKPVPPPPQPKAAVMKEIDVESLSAPDHNEMAGPAPRKDSEATFVGDDLLTPGISAPRKDEAEKR</sequence>
<keyword evidence="2" id="KW-0812">Transmembrane</keyword>
<feature type="transmembrane region" description="Helical" evidence="2">
    <location>
        <begin position="111"/>
        <end position="132"/>
    </location>
</feature>
<dbReference type="Proteomes" id="UP001215280">
    <property type="component" value="Unassembled WGS sequence"/>
</dbReference>
<evidence type="ECO:0000313" key="5">
    <source>
        <dbReference type="Proteomes" id="UP001215280"/>
    </source>
</evidence>
<reference evidence="4" key="1">
    <citation type="submission" date="2023-03" db="EMBL/GenBank/DDBJ databases">
        <title>Massive genome expansion in bonnet fungi (Mycena s.s.) driven by repeated elements and novel gene families across ecological guilds.</title>
        <authorList>
            <consortium name="Lawrence Berkeley National Laboratory"/>
            <person name="Harder C.B."/>
            <person name="Miyauchi S."/>
            <person name="Viragh M."/>
            <person name="Kuo A."/>
            <person name="Thoen E."/>
            <person name="Andreopoulos B."/>
            <person name="Lu D."/>
            <person name="Skrede I."/>
            <person name="Drula E."/>
            <person name="Henrissat B."/>
            <person name="Morin E."/>
            <person name="Kohler A."/>
            <person name="Barry K."/>
            <person name="LaButti K."/>
            <person name="Morin E."/>
            <person name="Salamov A."/>
            <person name="Lipzen A."/>
            <person name="Mereny Z."/>
            <person name="Hegedus B."/>
            <person name="Baldrian P."/>
            <person name="Stursova M."/>
            <person name="Weitz H."/>
            <person name="Taylor A."/>
            <person name="Grigoriev I.V."/>
            <person name="Nagy L.G."/>
            <person name="Martin F."/>
            <person name="Kauserud H."/>
        </authorList>
    </citation>
    <scope>NUCLEOTIDE SEQUENCE</scope>
    <source>
        <strain evidence="4">CBHHK188m</strain>
    </source>
</reference>
<dbReference type="PANTHER" id="PTHR40465">
    <property type="entry name" value="CHROMOSOME 1, WHOLE GENOME SHOTGUN SEQUENCE"/>
    <property type="match status" value="1"/>
</dbReference>
<keyword evidence="5" id="KW-1185">Reference proteome</keyword>
<feature type="transmembrane region" description="Helical" evidence="2">
    <location>
        <begin position="185"/>
        <end position="205"/>
    </location>
</feature>
<dbReference type="PANTHER" id="PTHR40465:SF1">
    <property type="entry name" value="DUF6534 DOMAIN-CONTAINING PROTEIN"/>
    <property type="match status" value="1"/>
</dbReference>
<proteinExistence type="predicted"/>
<feature type="transmembrane region" description="Helical" evidence="2">
    <location>
        <begin position="226"/>
        <end position="246"/>
    </location>
</feature>
<dbReference type="InterPro" id="IPR045339">
    <property type="entry name" value="DUF6534"/>
</dbReference>
<keyword evidence="2" id="KW-1133">Transmembrane helix</keyword>
<feature type="region of interest" description="Disordered" evidence="1">
    <location>
        <begin position="282"/>
        <end position="307"/>
    </location>
</feature>
<evidence type="ECO:0000313" key="4">
    <source>
        <dbReference type="EMBL" id="KAJ7781823.1"/>
    </source>
</evidence>
<feature type="transmembrane region" description="Helical" evidence="2">
    <location>
        <begin position="72"/>
        <end position="91"/>
    </location>
</feature>
<protein>
    <recommendedName>
        <fullName evidence="3">DUF6534 domain-containing protein</fullName>
    </recommendedName>
</protein>
<evidence type="ECO:0000256" key="2">
    <source>
        <dbReference type="SAM" id="Phobius"/>
    </source>
</evidence>
<evidence type="ECO:0000256" key="1">
    <source>
        <dbReference type="SAM" id="MobiDB-lite"/>
    </source>
</evidence>
<keyword evidence="2" id="KW-0472">Membrane</keyword>
<evidence type="ECO:0000259" key="3">
    <source>
        <dbReference type="Pfam" id="PF20152"/>
    </source>
</evidence>
<dbReference type="Pfam" id="PF20152">
    <property type="entry name" value="DUF6534"/>
    <property type="match status" value="1"/>
</dbReference>
<dbReference type="EMBL" id="JARJLG010000004">
    <property type="protein sequence ID" value="KAJ7781823.1"/>
    <property type="molecule type" value="Genomic_DNA"/>
</dbReference>
<feature type="region of interest" description="Disordered" evidence="1">
    <location>
        <begin position="319"/>
        <end position="361"/>
    </location>
</feature>
<feature type="transmembrane region" description="Helical" evidence="2">
    <location>
        <begin position="37"/>
        <end position="60"/>
    </location>
</feature>
<feature type="transmembrane region" description="Helical" evidence="2">
    <location>
        <begin position="144"/>
        <end position="165"/>
    </location>
</feature>
<gene>
    <name evidence="4" type="ORF">DFH07DRAFT_1055398</name>
</gene>
<name>A0AAD7NZV2_9AGAR</name>
<feature type="domain" description="DUF6534" evidence="3">
    <location>
        <begin position="191"/>
        <end position="275"/>
    </location>
</feature>
<accession>A0AAD7NZV2</accession>